<dbReference type="Gene3D" id="3.30.70.330">
    <property type="match status" value="1"/>
</dbReference>
<dbReference type="InterPro" id="IPR045164">
    <property type="entry name" value="RBM41/RNPC3"/>
</dbReference>
<evidence type="ECO:0000313" key="4">
    <source>
        <dbReference type="EMBL" id="KAJ3658677.1"/>
    </source>
</evidence>
<organism evidence="4 5">
    <name type="scientific">Zophobas morio</name>
    <dbReference type="NCBI Taxonomy" id="2755281"/>
    <lineage>
        <taxon>Eukaryota</taxon>
        <taxon>Metazoa</taxon>
        <taxon>Ecdysozoa</taxon>
        <taxon>Arthropoda</taxon>
        <taxon>Hexapoda</taxon>
        <taxon>Insecta</taxon>
        <taxon>Pterygota</taxon>
        <taxon>Neoptera</taxon>
        <taxon>Endopterygota</taxon>
        <taxon>Coleoptera</taxon>
        <taxon>Polyphaga</taxon>
        <taxon>Cucujiformia</taxon>
        <taxon>Tenebrionidae</taxon>
        <taxon>Zophobas</taxon>
    </lineage>
</organism>
<dbReference type="EMBL" id="JALNTZ010000003">
    <property type="protein sequence ID" value="KAJ3658677.1"/>
    <property type="molecule type" value="Genomic_DNA"/>
</dbReference>
<dbReference type="InterPro" id="IPR012677">
    <property type="entry name" value="Nucleotide-bd_a/b_plait_sf"/>
</dbReference>
<dbReference type="GO" id="GO:0097157">
    <property type="term" value="F:pre-mRNA intronic binding"/>
    <property type="evidence" value="ECO:0007669"/>
    <property type="project" value="TreeGrafter"/>
</dbReference>
<proteinExistence type="predicted"/>
<evidence type="ECO:0000256" key="2">
    <source>
        <dbReference type="PROSITE-ProRule" id="PRU00176"/>
    </source>
</evidence>
<dbReference type="PANTHER" id="PTHR16105:SF0">
    <property type="entry name" value="RNA-BINDING REGION-CONTAINING PROTEIN 3"/>
    <property type="match status" value="1"/>
</dbReference>
<dbReference type="InterPro" id="IPR035979">
    <property type="entry name" value="RBD_domain_sf"/>
</dbReference>
<evidence type="ECO:0000259" key="3">
    <source>
        <dbReference type="PROSITE" id="PS50102"/>
    </source>
</evidence>
<evidence type="ECO:0000256" key="1">
    <source>
        <dbReference type="ARBA" id="ARBA00022884"/>
    </source>
</evidence>
<gene>
    <name evidence="4" type="ORF">Zmor_010402</name>
</gene>
<accession>A0AA38IR33</accession>
<protein>
    <recommendedName>
        <fullName evidence="3">RRM domain-containing protein</fullName>
    </recommendedName>
</protein>
<dbReference type="GO" id="GO:0005689">
    <property type="term" value="C:U12-type spliceosomal complex"/>
    <property type="evidence" value="ECO:0007669"/>
    <property type="project" value="TreeGrafter"/>
</dbReference>
<dbReference type="Pfam" id="PF00076">
    <property type="entry name" value="RRM_1"/>
    <property type="match status" value="1"/>
</dbReference>
<dbReference type="Proteomes" id="UP001168821">
    <property type="component" value="Unassembled WGS sequence"/>
</dbReference>
<keyword evidence="5" id="KW-1185">Reference proteome</keyword>
<sequence length="385" mass="43851">MYNKLSASYQKRPIYTFEDEPPEKKLVSDGDMLIKRLSEKQRNTKVNLQEQLTANSQFYKSTEILSVTNYTSGSLSLQKFNTAVQHLSDVEKLKSCGLSNEEIELLHDFQSGDEVVKNKHKNLNHSVLKLKLEEIYSKIRESRCQDTKEVVKRNRLTTETTLATKPSSVETKLLKFALENEQKDLLPGPMDLITGVEEELMKNLAPVDVKKIRKKARSLAKQIDDIGNPTLKEPIIKEPRADGAAFCRKTKWDLKECKVENNKATESKVFTCKPQNYYTIRDGVILKINNAPESDNNSTKQQKKLSVEEIKKIPKFENYEKGISSKILFVKNLAGGVQGSDLENLFCDVGKYVMSINVMKGKMRGQAFIEFTGKKYILCLLLLPK</sequence>
<keyword evidence="1 2" id="KW-0694">RNA-binding</keyword>
<dbReference type="SUPFAM" id="SSF54928">
    <property type="entry name" value="RNA-binding domain, RBD"/>
    <property type="match status" value="1"/>
</dbReference>
<comment type="caution">
    <text evidence="4">The sequence shown here is derived from an EMBL/GenBank/DDBJ whole genome shotgun (WGS) entry which is preliminary data.</text>
</comment>
<dbReference type="GO" id="GO:0000398">
    <property type="term" value="P:mRNA splicing, via spliceosome"/>
    <property type="evidence" value="ECO:0007669"/>
    <property type="project" value="TreeGrafter"/>
</dbReference>
<feature type="domain" description="RRM" evidence="3">
    <location>
        <begin position="326"/>
        <end position="371"/>
    </location>
</feature>
<name>A0AA38IR33_9CUCU</name>
<dbReference type="PANTHER" id="PTHR16105">
    <property type="entry name" value="RNA-BINDING REGION-CONTAINING PROTEIN 3"/>
    <property type="match status" value="1"/>
</dbReference>
<dbReference type="GO" id="GO:0030626">
    <property type="term" value="F:U12 snRNA binding"/>
    <property type="evidence" value="ECO:0007669"/>
    <property type="project" value="TreeGrafter"/>
</dbReference>
<evidence type="ECO:0000313" key="5">
    <source>
        <dbReference type="Proteomes" id="UP001168821"/>
    </source>
</evidence>
<dbReference type="AlphaFoldDB" id="A0AA38IR33"/>
<reference evidence="4" key="1">
    <citation type="journal article" date="2023" name="G3 (Bethesda)">
        <title>Whole genome assemblies of Zophobas morio and Tenebrio molitor.</title>
        <authorList>
            <person name="Kaur S."/>
            <person name="Stinson S.A."/>
            <person name="diCenzo G.C."/>
        </authorList>
    </citation>
    <scope>NUCLEOTIDE SEQUENCE</scope>
    <source>
        <strain evidence="4">QUZm001</strain>
    </source>
</reference>
<dbReference type="InterPro" id="IPR000504">
    <property type="entry name" value="RRM_dom"/>
</dbReference>
<dbReference type="PROSITE" id="PS50102">
    <property type="entry name" value="RRM"/>
    <property type="match status" value="1"/>
</dbReference>